<organism evidence="2 3">
    <name type="scientific">Pseudoalteromonas haloplanktis</name>
    <name type="common">Alteromonas haloplanktis</name>
    <dbReference type="NCBI Taxonomy" id="228"/>
    <lineage>
        <taxon>Bacteria</taxon>
        <taxon>Pseudomonadati</taxon>
        <taxon>Pseudomonadota</taxon>
        <taxon>Gammaproteobacteria</taxon>
        <taxon>Alteromonadales</taxon>
        <taxon>Pseudoalteromonadaceae</taxon>
        <taxon>Pseudoalteromonas</taxon>
    </lineage>
</organism>
<proteinExistence type="predicted"/>
<comment type="caution">
    <text evidence="2">The sequence shown here is derived from an EMBL/GenBank/DDBJ whole genome shotgun (WGS) entry which is preliminary data.</text>
</comment>
<evidence type="ECO:0000313" key="2">
    <source>
        <dbReference type="EMBL" id="MDQ9090184.1"/>
    </source>
</evidence>
<dbReference type="EMBL" id="JAVIFY010000001">
    <property type="protein sequence ID" value="MDQ9090184.1"/>
    <property type="molecule type" value="Genomic_DNA"/>
</dbReference>
<name>A0ABU1B6I8_PSEHA</name>
<gene>
    <name evidence="2" type="ORF">RC083_01115</name>
</gene>
<dbReference type="RefSeq" id="WP_016706495.1">
    <property type="nucleotide sequence ID" value="NZ_JAVIFY010000001.1"/>
</dbReference>
<accession>A0ABU1B6I8</accession>
<evidence type="ECO:0000313" key="3">
    <source>
        <dbReference type="Proteomes" id="UP001226574"/>
    </source>
</evidence>
<feature type="signal peptide" evidence="1">
    <location>
        <begin position="1"/>
        <end position="23"/>
    </location>
</feature>
<dbReference type="Proteomes" id="UP001226574">
    <property type="component" value="Unassembled WGS sequence"/>
</dbReference>
<feature type="chain" id="PRO_5047375190" evidence="1">
    <location>
        <begin position="24"/>
        <end position="228"/>
    </location>
</feature>
<evidence type="ECO:0000256" key="1">
    <source>
        <dbReference type="SAM" id="SignalP"/>
    </source>
</evidence>
<keyword evidence="1" id="KW-0732">Signal</keyword>
<reference evidence="2 3" key="1">
    <citation type="submission" date="2023-08" db="EMBL/GenBank/DDBJ databases">
        <title>Pseudoalteromonas haloplanktis LL1 genome.</title>
        <authorList>
            <person name="Wu S."/>
        </authorList>
    </citation>
    <scope>NUCLEOTIDE SEQUENCE [LARGE SCALE GENOMIC DNA]</scope>
    <source>
        <strain evidence="2 3">LL1</strain>
    </source>
</reference>
<protein>
    <submittedName>
        <fullName evidence="2">DUF3313 family protein</fullName>
    </submittedName>
</protein>
<sequence>MKKSLLVVSLTMLLSACSSSPLSVDTTEQTKDGLSKVANAKMNMAYVKAGTDWSRFTKVYFAPVIVTNEHPEGYKAPRIDRRTEGFDATYDLDANALSKLADAFNQTISSVFNDEQPYQLVATPDANTLIVEAYVTDIRLAAPIESSRRSFQSGGATYTQNSGSMVLLAQVKDGKDNTVIAKAADRGQTMDQWQQNTQVFNMGDVKTVYRNWANDFKNALMQTRASAN</sequence>
<dbReference type="Pfam" id="PF11769">
    <property type="entry name" value="DUF3313"/>
    <property type="match status" value="1"/>
</dbReference>
<dbReference type="PROSITE" id="PS51257">
    <property type="entry name" value="PROKAR_LIPOPROTEIN"/>
    <property type="match status" value="1"/>
</dbReference>
<dbReference type="InterPro" id="IPR021747">
    <property type="entry name" value="DUF3313"/>
</dbReference>
<keyword evidence="3" id="KW-1185">Reference proteome</keyword>